<proteinExistence type="predicted"/>
<dbReference type="Proteomes" id="UP001155483">
    <property type="component" value="Unassembled WGS sequence"/>
</dbReference>
<reference evidence="1" key="2">
    <citation type="submission" date="2023-04" db="EMBL/GenBank/DDBJ databases">
        <title>Paracnuella aquatica gen. nov., sp. nov., a member of the family Chitinophagaceae isolated from a hot spring.</title>
        <authorList>
            <person name="Wang C."/>
        </authorList>
    </citation>
    <scope>NUCLEOTIDE SEQUENCE</scope>
    <source>
        <strain evidence="1">LB-8</strain>
    </source>
</reference>
<accession>A0A9X3BHZ1</accession>
<gene>
    <name evidence="1" type="ORF">OCK74_14950</name>
</gene>
<keyword evidence="2" id="KW-1185">Reference proteome</keyword>
<dbReference type="EMBL" id="JAOTIF010000012">
    <property type="protein sequence ID" value="MCU7550417.1"/>
    <property type="molecule type" value="Genomic_DNA"/>
</dbReference>
<reference evidence="1" key="1">
    <citation type="submission" date="2022-09" db="EMBL/GenBank/DDBJ databases">
        <authorList>
            <person name="Yuan C."/>
            <person name="Ke Z."/>
        </authorList>
    </citation>
    <scope>NUCLEOTIDE SEQUENCE</scope>
    <source>
        <strain evidence="1">LB-8</strain>
    </source>
</reference>
<comment type="caution">
    <text evidence="1">The sequence shown here is derived from an EMBL/GenBank/DDBJ whole genome shotgun (WGS) entry which is preliminary data.</text>
</comment>
<name>A0A9X3BHZ1_9BACT</name>
<organism evidence="1 2">
    <name type="scientific">Paraflavisolibacter caeni</name>
    <dbReference type="NCBI Taxonomy" id="2982496"/>
    <lineage>
        <taxon>Bacteria</taxon>
        <taxon>Pseudomonadati</taxon>
        <taxon>Bacteroidota</taxon>
        <taxon>Chitinophagia</taxon>
        <taxon>Chitinophagales</taxon>
        <taxon>Chitinophagaceae</taxon>
        <taxon>Paraflavisolibacter</taxon>
    </lineage>
</organism>
<evidence type="ECO:0000313" key="1">
    <source>
        <dbReference type="EMBL" id="MCU7550417.1"/>
    </source>
</evidence>
<sequence length="299" mass="34559">MARKVYYSKPLKYFWQHLYRTQKKFTPDFTDDQIFTLLRRNILAAPMGAFETPESRSLVISGLELWRDDYKGELLHIFFLDKQLRDFLEKTPLSDLDGIKKFLYENGQSKDVIHLYSKEQFESVVYRFALHLPYEADGYAFSLSLENDGSVELYFSLGENGGRMSDKFYADVNKKGDEVSLTLSKMFRLAINTIAYMNCFPDCVADGVPKNLFERSEDKSARNFTFQLSEKIRDIDNSQLSKIPHFRKGHFRLLQSDYFVNKKGQIIFVAEAMVKGKAKTVSMSPETDDFSSNAASTNN</sequence>
<evidence type="ECO:0000313" key="2">
    <source>
        <dbReference type="Proteomes" id="UP001155483"/>
    </source>
</evidence>
<dbReference type="AlphaFoldDB" id="A0A9X3BHZ1"/>
<dbReference type="RefSeq" id="WP_279297857.1">
    <property type="nucleotide sequence ID" value="NZ_JAOTIF010000012.1"/>
</dbReference>
<protein>
    <submittedName>
        <fullName evidence="1">Uncharacterized protein</fullName>
    </submittedName>
</protein>